<reference evidence="1" key="1">
    <citation type="journal article" date="2022" name="Cell">
        <title>Repeat-based holocentromeres influence genome architecture and karyotype evolution.</title>
        <authorList>
            <person name="Hofstatter P.G."/>
            <person name="Thangavel G."/>
            <person name="Lux T."/>
            <person name="Neumann P."/>
            <person name="Vondrak T."/>
            <person name="Novak P."/>
            <person name="Zhang M."/>
            <person name="Costa L."/>
            <person name="Castellani M."/>
            <person name="Scott A."/>
            <person name="Toegelov H."/>
            <person name="Fuchs J."/>
            <person name="Mata-Sucre Y."/>
            <person name="Dias Y."/>
            <person name="Vanzela A.L.L."/>
            <person name="Huettel B."/>
            <person name="Almeida C.C.S."/>
            <person name="Simkova H."/>
            <person name="Souza G."/>
            <person name="Pedrosa-Harand A."/>
            <person name="Macas J."/>
            <person name="Mayer K.F.X."/>
            <person name="Houben A."/>
            <person name="Marques A."/>
        </authorList>
    </citation>
    <scope>NUCLEOTIDE SEQUENCE</scope>
    <source>
        <strain evidence="1">RhyBre1mFocal</strain>
    </source>
</reference>
<keyword evidence="2" id="KW-1185">Reference proteome</keyword>
<organism evidence="1 2">
    <name type="scientific">Rhynchospora breviuscula</name>
    <dbReference type="NCBI Taxonomy" id="2022672"/>
    <lineage>
        <taxon>Eukaryota</taxon>
        <taxon>Viridiplantae</taxon>
        <taxon>Streptophyta</taxon>
        <taxon>Embryophyta</taxon>
        <taxon>Tracheophyta</taxon>
        <taxon>Spermatophyta</taxon>
        <taxon>Magnoliopsida</taxon>
        <taxon>Liliopsida</taxon>
        <taxon>Poales</taxon>
        <taxon>Cyperaceae</taxon>
        <taxon>Cyperoideae</taxon>
        <taxon>Rhynchosporeae</taxon>
        <taxon>Rhynchospora</taxon>
    </lineage>
</organism>
<protein>
    <submittedName>
        <fullName evidence="1">Uncharacterized protein</fullName>
    </submittedName>
</protein>
<comment type="caution">
    <text evidence="1">The sequence shown here is derived from an EMBL/GenBank/DDBJ whole genome shotgun (WGS) entry which is preliminary data.</text>
</comment>
<dbReference type="GO" id="GO:0048367">
    <property type="term" value="P:shoot system development"/>
    <property type="evidence" value="ECO:0007669"/>
    <property type="project" value="InterPro"/>
</dbReference>
<gene>
    <name evidence="1" type="ORF">LUZ63_009709</name>
</gene>
<evidence type="ECO:0000313" key="2">
    <source>
        <dbReference type="Proteomes" id="UP001151287"/>
    </source>
</evidence>
<name>A0A9Q0HNV5_9POAL</name>
<evidence type="ECO:0000313" key="1">
    <source>
        <dbReference type="EMBL" id="KAJ1693011.1"/>
    </source>
</evidence>
<dbReference type="GO" id="GO:0048364">
    <property type="term" value="P:root development"/>
    <property type="evidence" value="ECO:0007669"/>
    <property type="project" value="InterPro"/>
</dbReference>
<dbReference type="AlphaFoldDB" id="A0A9Q0HNV5"/>
<dbReference type="Pfam" id="PF03087">
    <property type="entry name" value="BPS1"/>
    <property type="match status" value="1"/>
</dbReference>
<dbReference type="EMBL" id="JAMQYH010000003">
    <property type="protein sequence ID" value="KAJ1693011.1"/>
    <property type="molecule type" value="Genomic_DNA"/>
</dbReference>
<dbReference type="PANTHER" id="PTHR33070:SF42">
    <property type="entry name" value="OS08G0551250 PROTEIN"/>
    <property type="match status" value="1"/>
</dbReference>
<dbReference type="Proteomes" id="UP001151287">
    <property type="component" value="Unassembled WGS sequence"/>
</dbReference>
<accession>A0A9Q0HNV5</accession>
<dbReference type="InterPro" id="IPR004320">
    <property type="entry name" value="BPS1_pln"/>
</dbReference>
<dbReference type="OrthoDB" id="1701699at2759"/>
<sequence length="165" mass="18831">MACHTRSLSLPNMTHSFVVKAEEELNKIRACVASPSLLYEIILDALKEVGHVYECINNLLCMSSNQISLSHLQQRRQINEELEESIKLLDICSISRDNLDIFKSHIQDLELAIRRGESKPIKSIARDYTLLIKKANKDLRKQIAKKSESADKDSSTVFSLFIETR</sequence>
<proteinExistence type="predicted"/>
<dbReference type="PANTHER" id="PTHR33070">
    <property type="entry name" value="OS06G0725500 PROTEIN"/>
    <property type="match status" value="1"/>
</dbReference>